<protein>
    <submittedName>
        <fullName evidence="2">Uncharacterized protein</fullName>
    </submittedName>
</protein>
<evidence type="ECO:0000313" key="3">
    <source>
        <dbReference type="Proteomes" id="UP000005408"/>
    </source>
</evidence>
<dbReference type="AlphaFoldDB" id="A0A8W8JYW0"/>
<dbReference type="EnsemblMetazoa" id="G21652.4">
    <property type="protein sequence ID" value="G21652.4:cds"/>
    <property type="gene ID" value="G21652"/>
</dbReference>
<evidence type="ECO:0000256" key="1">
    <source>
        <dbReference type="SAM" id="SignalP"/>
    </source>
</evidence>
<dbReference type="OrthoDB" id="10025474at2759"/>
<name>A0A8W8JYW0_MAGGI</name>
<dbReference type="EnsemblMetazoa" id="G21652.8">
    <property type="protein sequence ID" value="G21652.8:cds"/>
    <property type="gene ID" value="G21652"/>
</dbReference>
<accession>A0A8W8JYW0</accession>
<keyword evidence="3" id="KW-1185">Reference proteome</keyword>
<feature type="chain" id="PRO_5042431172" evidence="1">
    <location>
        <begin position="24"/>
        <end position="631"/>
    </location>
</feature>
<dbReference type="OMA" id="YANITRH"/>
<dbReference type="Proteomes" id="UP000005408">
    <property type="component" value="Unassembled WGS sequence"/>
</dbReference>
<feature type="signal peptide" evidence="1">
    <location>
        <begin position="1"/>
        <end position="23"/>
    </location>
</feature>
<keyword evidence="1" id="KW-0732">Signal</keyword>
<organism evidence="2 3">
    <name type="scientific">Magallana gigas</name>
    <name type="common">Pacific oyster</name>
    <name type="synonym">Crassostrea gigas</name>
    <dbReference type="NCBI Taxonomy" id="29159"/>
    <lineage>
        <taxon>Eukaryota</taxon>
        <taxon>Metazoa</taxon>
        <taxon>Spiralia</taxon>
        <taxon>Lophotrochozoa</taxon>
        <taxon>Mollusca</taxon>
        <taxon>Bivalvia</taxon>
        <taxon>Autobranchia</taxon>
        <taxon>Pteriomorphia</taxon>
        <taxon>Ostreida</taxon>
        <taxon>Ostreoidea</taxon>
        <taxon>Ostreidae</taxon>
        <taxon>Magallana</taxon>
    </lineage>
</organism>
<sequence length="631" mass="71461">MNFPGQLILFLVILFPFIDKSDGFLFKKTIKETLVALSSKVEERQPKEDKKSSLVLPWKLDKGTYESVVKLNFHGAPEMVAIRKNFAVNDNNMFVTAWITACLLEIQALGGEFKPKREQIDLALDAIGKYHDKNVNYNTSVMTFWPQLYNDTVKKWQSTPENLLQLFQLSDKFPVKSVEELLKLMGLGDIATVMDHLLHEKDMFAAAFHIPPDFDDTFVNIGLGSLLKEIPGYSDLFAKWQSTNSNLTSVLHALKRYAYRPHSNNTRVNTIDPRTYFYLHKFLAATNKTDAAFVPTWIQNVDEAMALSDKGVAMPFFVNNVDVTVAANTVNGLTSALLSGLFKPSDFDSDIQHIYKDTVDLIIYEITGNFSSRRDLALTYYPSKLECFWFTSRTLTILRDFYKKAPLPLKMLEDVLQKLEGAMRNKVTADILQEAIKSADGGIYFDDFLGDGDFDIKGNAIKYAEDRLFTTSMAVNTLINIWTSTEGDTLAFLNNTPSSVNETIQQSVKWLNDNILGTHLKPWNAFFSGSGKGQASLPFWYPANRKEYLNGTSFNDDMFPDGLFLVGFEGTLSDEQYNILLSQRHFGEKTPIDFPGFNPRGSPTGFFPFWSSDAYTYSTTMLAFAKYLKIK</sequence>
<reference evidence="2" key="1">
    <citation type="submission" date="2022-08" db="UniProtKB">
        <authorList>
            <consortium name="EnsemblMetazoa"/>
        </authorList>
    </citation>
    <scope>IDENTIFICATION</scope>
    <source>
        <strain evidence="2">05x7-T-G4-1.051#20</strain>
    </source>
</reference>
<evidence type="ECO:0000313" key="2">
    <source>
        <dbReference type="EnsemblMetazoa" id="G21652.8:cds"/>
    </source>
</evidence>
<proteinExistence type="predicted"/>